<dbReference type="GO" id="GO:0005506">
    <property type="term" value="F:iron ion binding"/>
    <property type="evidence" value="ECO:0007669"/>
    <property type="project" value="InterPro"/>
</dbReference>
<evidence type="ECO:0000313" key="2">
    <source>
        <dbReference type="Proteomes" id="UP001140453"/>
    </source>
</evidence>
<accession>A0A9W8YKP6</accession>
<reference evidence="1" key="1">
    <citation type="submission" date="2022-10" db="EMBL/GenBank/DDBJ databases">
        <title>Tapping the CABI collections for fungal endophytes: first genome assemblies for Collariella, Neodidymelliopsis, Ascochyta clinopodiicola, Didymella pomorum, Didymosphaeria variabile, Neocosmospora piperis and Neocucurbitaria cava.</title>
        <authorList>
            <person name="Hill R."/>
        </authorList>
    </citation>
    <scope>NUCLEOTIDE SEQUENCE</scope>
    <source>
        <strain evidence="1">IMI 355082</strain>
    </source>
</reference>
<dbReference type="InterPro" id="IPR015889">
    <property type="entry name" value="Intradiol_dOase_core"/>
</dbReference>
<keyword evidence="2" id="KW-1185">Reference proteome</keyword>
<comment type="caution">
    <text evidence="1">The sequence shown here is derived from an EMBL/GenBank/DDBJ whole genome shotgun (WGS) entry which is preliminary data.</text>
</comment>
<dbReference type="OrthoDB" id="121380at2759"/>
<proteinExistence type="predicted"/>
<dbReference type="PANTHER" id="PTHR34315:SF1">
    <property type="entry name" value="INTRADIOL RING-CLEAVAGE DIOXYGENASES DOMAIN-CONTAINING PROTEIN-RELATED"/>
    <property type="match status" value="1"/>
</dbReference>
<dbReference type="Gene3D" id="2.60.130.10">
    <property type="entry name" value="Aromatic compound dioxygenase"/>
    <property type="match status" value="1"/>
</dbReference>
<name>A0A9W8YKP6_9PEZI</name>
<dbReference type="AlphaFoldDB" id="A0A9W8YKP6"/>
<dbReference type="GO" id="GO:0016702">
    <property type="term" value="F:oxidoreductase activity, acting on single donors with incorporation of molecular oxygen, incorporation of two atoms of oxygen"/>
    <property type="evidence" value="ECO:0007669"/>
    <property type="project" value="InterPro"/>
</dbReference>
<dbReference type="SUPFAM" id="SSF49482">
    <property type="entry name" value="Aromatic compound dioxygenase"/>
    <property type="match status" value="1"/>
</dbReference>
<protein>
    <submittedName>
        <fullName evidence="1">Uncharacterized protein</fullName>
    </submittedName>
</protein>
<evidence type="ECO:0000313" key="1">
    <source>
        <dbReference type="EMBL" id="KAJ4385269.1"/>
    </source>
</evidence>
<dbReference type="EMBL" id="JAPEVB010000008">
    <property type="protein sequence ID" value="KAJ4385269.1"/>
    <property type="molecule type" value="Genomic_DNA"/>
</dbReference>
<organism evidence="1 2">
    <name type="scientific">Gnomoniopsis smithogilvyi</name>
    <dbReference type="NCBI Taxonomy" id="1191159"/>
    <lineage>
        <taxon>Eukaryota</taxon>
        <taxon>Fungi</taxon>
        <taxon>Dikarya</taxon>
        <taxon>Ascomycota</taxon>
        <taxon>Pezizomycotina</taxon>
        <taxon>Sordariomycetes</taxon>
        <taxon>Sordariomycetidae</taxon>
        <taxon>Diaporthales</taxon>
        <taxon>Gnomoniaceae</taxon>
        <taxon>Gnomoniopsis</taxon>
    </lineage>
</organism>
<gene>
    <name evidence="1" type="ORF">N0V93_010330</name>
</gene>
<dbReference type="PANTHER" id="PTHR34315">
    <property type="match status" value="1"/>
</dbReference>
<sequence length="199" mass="21706">MDVCSELIRRDAIDRAPSITMTFDVHLIDTTTRPPSPTEHTEFWQADATGVYSGTNNTDNGKDLDPSILSTTFARAVYPSNDSGIVQGGGAQDFAGGSTDFLDRALIDLGYRMRPYTSNPNTILPNSQDGTLATCAEMLSPIACYIHLGEDLADVVMAWLKFEVDTAAENHIVHAATWTEDGGVDDPDESLKAAFWGWW</sequence>
<dbReference type="Proteomes" id="UP001140453">
    <property type="component" value="Unassembled WGS sequence"/>
</dbReference>